<organism evidence="1 2">
    <name type="scientific">Litorilinea aerophila</name>
    <dbReference type="NCBI Taxonomy" id="1204385"/>
    <lineage>
        <taxon>Bacteria</taxon>
        <taxon>Bacillati</taxon>
        <taxon>Chloroflexota</taxon>
        <taxon>Caldilineae</taxon>
        <taxon>Caldilineales</taxon>
        <taxon>Caldilineaceae</taxon>
        <taxon>Litorilinea</taxon>
    </lineage>
</organism>
<protein>
    <submittedName>
        <fullName evidence="1">DUF1028 domain-containing protein</fullName>
    </submittedName>
</protein>
<dbReference type="AlphaFoldDB" id="A0A540VBQ9"/>
<dbReference type="Proteomes" id="UP000317371">
    <property type="component" value="Unassembled WGS sequence"/>
</dbReference>
<reference evidence="1 2" key="1">
    <citation type="submission" date="2019-06" db="EMBL/GenBank/DDBJ databases">
        <title>Genome sequence of Litorilinea aerophila BAA-2444.</title>
        <authorList>
            <person name="Maclea K.S."/>
            <person name="Maurais E.G."/>
            <person name="Iannazzi L.C."/>
        </authorList>
    </citation>
    <scope>NUCLEOTIDE SEQUENCE [LARGE SCALE GENOMIC DNA]</scope>
    <source>
        <strain evidence="1 2">ATCC BAA-2444</strain>
    </source>
</reference>
<keyword evidence="2" id="KW-1185">Reference proteome</keyword>
<dbReference type="OrthoDB" id="9790012at2"/>
<sequence length="301" mass="32663">MTYSIVARDLDTGQMGVAVQTCNLAVGTWVPWAEGGVGAVATQALAERRYGTLGLALLRGGMTAPQALAALLAADPQREFRQVSLVDRAGRVATHTGRRCMPEAGSHVGPGFCTQANMMARDTVWEAMAVAYQEARGDLAERLLAALDAAQAEGGDIRGQQTAALLVVDAAPNPFPLVDLRVDHHPRPVQELHRLLRLHRAYSAERAVARSTQEPGAPGEKAQVEAWLEEIATLAPGEGYLQFLRAMHLAGRLGREQEALTLLGELIRQDPMWREYLRREAQVDHCGYPGLGQRLLDALEP</sequence>
<dbReference type="EMBL" id="VIGC01000026">
    <property type="protein sequence ID" value="TQE94200.1"/>
    <property type="molecule type" value="Genomic_DNA"/>
</dbReference>
<evidence type="ECO:0000313" key="1">
    <source>
        <dbReference type="EMBL" id="TQE94200.1"/>
    </source>
</evidence>
<name>A0A540VBQ9_9CHLR</name>
<dbReference type="Pfam" id="PF06267">
    <property type="entry name" value="DUF1028"/>
    <property type="match status" value="1"/>
</dbReference>
<dbReference type="SUPFAM" id="SSF56235">
    <property type="entry name" value="N-terminal nucleophile aminohydrolases (Ntn hydrolases)"/>
    <property type="match status" value="1"/>
</dbReference>
<dbReference type="InterPro" id="IPR029055">
    <property type="entry name" value="Ntn_hydrolases_N"/>
</dbReference>
<dbReference type="PANTHER" id="PTHR39328:SF1">
    <property type="entry name" value="BLL2871 PROTEIN"/>
    <property type="match status" value="1"/>
</dbReference>
<dbReference type="Gene3D" id="3.60.20.10">
    <property type="entry name" value="Glutamine Phosphoribosylpyrophosphate, subunit 1, domain 1"/>
    <property type="match status" value="1"/>
</dbReference>
<dbReference type="RefSeq" id="WP_141611478.1">
    <property type="nucleotide sequence ID" value="NZ_VIGC02000026.1"/>
</dbReference>
<dbReference type="PANTHER" id="PTHR39328">
    <property type="entry name" value="BLL2871 PROTEIN"/>
    <property type="match status" value="1"/>
</dbReference>
<accession>A0A540VBQ9</accession>
<comment type="caution">
    <text evidence="1">The sequence shown here is derived from an EMBL/GenBank/DDBJ whole genome shotgun (WGS) entry which is preliminary data.</text>
</comment>
<dbReference type="InParanoid" id="A0A540VBQ9"/>
<proteinExistence type="predicted"/>
<gene>
    <name evidence="1" type="ORF">FKZ61_17630</name>
</gene>
<evidence type="ECO:0000313" key="2">
    <source>
        <dbReference type="Proteomes" id="UP000317371"/>
    </source>
</evidence>
<dbReference type="InterPro" id="IPR010430">
    <property type="entry name" value="DUF1028"/>
</dbReference>